<comment type="subcellular location">
    <subcellularLocation>
        <location evidence="5">Cytoplasm</location>
    </subcellularLocation>
</comment>
<dbReference type="Gene3D" id="3.10.20.80">
    <property type="entry name" value="Translation initiation factor 3 (IF-3), N-terminal domain"/>
    <property type="match status" value="1"/>
</dbReference>
<dbReference type="PANTHER" id="PTHR10938:SF0">
    <property type="entry name" value="TRANSLATION INITIATION FACTOR IF-3, MITOCHONDRIAL"/>
    <property type="match status" value="1"/>
</dbReference>
<evidence type="ECO:0000256" key="5">
    <source>
        <dbReference type="RuleBase" id="RU000646"/>
    </source>
</evidence>
<dbReference type="InterPro" id="IPR036788">
    <property type="entry name" value="T_IF-3_C_sf"/>
</dbReference>
<dbReference type="GO" id="GO:0043022">
    <property type="term" value="F:ribosome binding"/>
    <property type="evidence" value="ECO:0007669"/>
    <property type="project" value="TreeGrafter"/>
</dbReference>
<feature type="domain" description="Translation initiation factor 3 C-terminal" evidence="6">
    <location>
        <begin position="83"/>
        <end position="161"/>
    </location>
</feature>
<dbReference type="InterPro" id="IPR019814">
    <property type="entry name" value="Translation_initiation_fac_3_N"/>
</dbReference>
<dbReference type="SUPFAM" id="SSF54364">
    <property type="entry name" value="Translation initiation factor IF3, N-terminal domain"/>
    <property type="match status" value="1"/>
</dbReference>
<dbReference type="SUPFAM" id="SSF55200">
    <property type="entry name" value="Translation initiation factor IF3, C-terminal domain"/>
    <property type="match status" value="1"/>
</dbReference>
<evidence type="ECO:0000256" key="1">
    <source>
        <dbReference type="ARBA" id="ARBA00005439"/>
    </source>
</evidence>
<dbReference type="InterPro" id="IPR036787">
    <property type="entry name" value="T_IF-3_N_sf"/>
</dbReference>
<dbReference type="Gene3D" id="3.30.110.10">
    <property type="entry name" value="Translation initiation factor 3 (IF-3), C-terminal domain"/>
    <property type="match status" value="1"/>
</dbReference>
<dbReference type="NCBIfam" id="TIGR00168">
    <property type="entry name" value="infC"/>
    <property type="match status" value="1"/>
</dbReference>
<accession>A0A2H0UZU9</accession>
<dbReference type="InterPro" id="IPR019815">
    <property type="entry name" value="Translation_initiation_fac_3_C"/>
</dbReference>
<dbReference type="Pfam" id="PF00707">
    <property type="entry name" value="IF3_C"/>
    <property type="match status" value="1"/>
</dbReference>
<dbReference type="GO" id="GO:0003743">
    <property type="term" value="F:translation initiation factor activity"/>
    <property type="evidence" value="ECO:0007669"/>
    <property type="project" value="UniProtKB-UniRule"/>
</dbReference>
<evidence type="ECO:0000259" key="7">
    <source>
        <dbReference type="Pfam" id="PF05198"/>
    </source>
</evidence>
<dbReference type="GO" id="GO:0005829">
    <property type="term" value="C:cytosol"/>
    <property type="evidence" value="ECO:0007669"/>
    <property type="project" value="TreeGrafter"/>
</dbReference>
<evidence type="ECO:0000313" key="8">
    <source>
        <dbReference type="EMBL" id="PIR91620.1"/>
    </source>
</evidence>
<dbReference type="InterPro" id="IPR019813">
    <property type="entry name" value="Translation_initiation_fac3_CS"/>
</dbReference>
<comment type="function">
    <text evidence="5">IF-3 binds to the 30S ribosomal subunit and shifts the equilibrium between 70S ribosomes and their 50S and 30S subunits in favor of the free subunits, thus enhancing the availability of 30S subunits on which protein synthesis initiation begins.</text>
</comment>
<feature type="domain" description="Translation initiation factor 3 N-terminal" evidence="7">
    <location>
        <begin position="8"/>
        <end position="75"/>
    </location>
</feature>
<dbReference type="GO" id="GO:0032790">
    <property type="term" value="P:ribosome disassembly"/>
    <property type="evidence" value="ECO:0007669"/>
    <property type="project" value="TreeGrafter"/>
</dbReference>
<dbReference type="EMBL" id="PFAV01000023">
    <property type="protein sequence ID" value="PIR91620.1"/>
    <property type="molecule type" value="Genomic_DNA"/>
</dbReference>
<protein>
    <recommendedName>
        <fullName evidence="4 5">Translation initiation factor IF-3</fullName>
    </recommendedName>
</protein>
<evidence type="ECO:0000259" key="6">
    <source>
        <dbReference type="Pfam" id="PF00707"/>
    </source>
</evidence>
<dbReference type="Pfam" id="PF05198">
    <property type="entry name" value="IF3_N"/>
    <property type="match status" value="1"/>
</dbReference>
<dbReference type="PANTHER" id="PTHR10938">
    <property type="entry name" value="TRANSLATION INITIATION FACTOR IF-3"/>
    <property type="match status" value="1"/>
</dbReference>
<keyword evidence="3 5" id="KW-0648">Protein biosynthesis</keyword>
<organism evidence="8 9">
    <name type="scientific">bacterium (Candidatus Gribaldobacteria) CG10_big_fil_rev_8_21_14_0_10_41_12</name>
    <dbReference type="NCBI Taxonomy" id="2014277"/>
    <lineage>
        <taxon>Bacteria</taxon>
        <taxon>Candidatus Gribaldobacteria</taxon>
    </lineage>
</organism>
<dbReference type="InterPro" id="IPR001288">
    <property type="entry name" value="Translation_initiation_fac_3"/>
</dbReference>
<name>A0A2H0UZU9_9BACT</name>
<comment type="subunit">
    <text evidence="5">Monomer.</text>
</comment>
<proteinExistence type="inferred from homology"/>
<sequence length="169" mass="19538">MRKRIIYNNFIRVSQVRLIDEKGEQLGVVSFEEAKKKAQALGLDLIQVTEKVDPPVCKIMDYGKYAYQLEKKERKGAHQKAGELKSIRLTFAISEHDIETRAKAAGEFLQKGNKVRFEMPLRGREKYLDGFAREKINKFLEVVKTHTPIKFERELKKEPRGFSGIIAKV</sequence>
<keyword evidence="2 5" id="KW-0396">Initiation factor</keyword>
<comment type="similarity">
    <text evidence="1 5">Belongs to the IF-3 family.</text>
</comment>
<dbReference type="AlphaFoldDB" id="A0A2H0UZU9"/>
<evidence type="ECO:0000256" key="2">
    <source>
        <dbReference type="ARBA" id="ARBA00022540"/>
    </source>
</evidence>
<evidence type="ECO:0000313" key="9">
    <source>
        <dbReference type="Proteomes" id="UP000228906"/>
    </source>
</evidence>
<dbReference type="Proteomes" id="UP000228906">
    <property type="component" value="Unassembled WGS sequence"/>
</dbReference>
<reference evidence="9" key="1">
    <citation type="submission" date="2017-09" db="EMBL/GenBank/DDBJ databases">
        <title>Depth-based differentiation of microbial function through sediment-hosted aquifers and enrichment of novel symbionts in the deep terrestrial subsurface.</title>
        <authorList>
            <person name="Probst A.J."/>
            <person name="Ladd B."/>
            <person name="Jarett J.K."/>
            <person name="Geller-Mcgrath D.E."/>
            <person name="Sieber C.M.K."/>
            <person name="Emerson J.B."/>
            <person name="Anantharaman K."/>
            <person name="Thomas B.C."/>
            <person name="Malmstrom R."/>
            <person name="Stieglmeier M."/>
            <person name="Klingl A."/>
            <person name="Woyke T."/>
            <person name="Ryan C.M."/>
            <person name="Banfield J.F."/>
        </authorList>
    </citation>
    <scope>NUCLEOTIDE SEQUENCE [LARGE SCALE GENOMIC DNA]</scope>
</reference>
<evidence type="ECO:0000256" key="4">
    <source>
        <dbReference type="NCBIfam" id="TIGR00168"/>
    </source>
</evidence>
<evidence type="ECO:0000256" key="3">
    <source>
        <dbReference type="ARBA" id="ARBA00022917"/>
    </source>
</evidence>
<comment type="caution">
    <text evidence="8">The sequence shown here is derived from an EMBL/GenBank/DDBJ whole genome shotgun (WGS) entry which is preliminary data.</text>
</comment>
<gene>
    <name evidence="8" type="primary">infC</name>
    <name evidence="8" type="ORF">COU03_01385</name>
</gene>
<dbReference type="PROSITE" id="PS00938">
    <property type="entry name" value="IF3"/>
    <property type="match status" value="1"/>
</dbReference>
<dbReference type="GO" id="GO:0016020">
    <property type="term" value="C:membrane"/>
    <property type="evidence" value="ECO:0007669"/>
    <property type="project" value="TreeGrafter"/>
</dbReference>